<name>A0A2T0U9L1_9SPHI</name>
<evidence type="ECO:0000313" key="2">
    <source>
        <dbReference type="Proteomes" id="UP000238034"/>
    </source>
</evidence>
<dbReference type="Proteomes" id="UP000238034">
    <property type="component" value="Unassembled WGS sequence"/>
</dbReference>
<accession>A0A2T0U9L1</accession>
<evidence type="ECO:0000313" key="1">
    <source>
        <dbReference type="EMBL" id="PRY54610.1"/>
    </source>
</evidence>
<keyword evidence="2" id="KW-1185">Reference proteome</keyword>
<proteinExistence type="predicted"/>
<comment type="caution">
    <text evidence="1">The sequence shown here is derived from an EMBL/GenBank/DDBJ whole genome shotgun (WGS) entry which is preliminary data.</text>
</comment>
<gene>
    <name evidence="1" type="ORF">B0I27_102379</name>
</gene>
<dbReference type="OrthoDB" id="9867142at2"/>
<protein>
    <submittedName>
        <fullName evidence="1">Uncharacterized protein</fullName>
    </submittedName>
</protein>
<dbReference type="RefSeq" id="WP_106291943.1">
    <property type="nucleotide sequence ID" value="NZ_PVTH01000002.1"/>
</dbReference>
<sequence length="81" mass="9538">MISHFDEPFEVQIIRADEVRRYLISPVYHKMHTEASFSVSLDGKDLGKLKRHTIKRWIWEEGKVEQALADEIGIKIDDHFS</sequence>
<dbReference type="AlphaFoldDB" id="A0A2T0U9L1"/>
<organism evidence="1 2">
    <name type="scientific">Arcticibacter pallidicorallinus</name>
    <dbReference type="NCBI Taxonomy" id="1259464"/>
    <lineage>
        <taxon>Bacteria</taxon>
        <taxon>Pseudomonadati</taxon>
        <taxon>Bacteroidota</taxon>
        <taxon>Sphingobacteriia</taxon>
        <taxon>Sphingobacteriales</taxon>
        <taxon>Sphingobacteriaceae</taxon>
        <taxon>Arcticibacter</taxon>
    </lineage>
</organism>
<dbReference type="EMBL" id="PVTH01000002">
    <property type="protein sequence ID" value="PRY54610.1"/>
    <property type="molecule type" value="Genomic_DNA"/>
</dbReference>
<reference evidence="1 2" key="1">
    <citation type="submission" date="2018-03" db="EMBL/GenBank/DDBJ databases">
        <title>Genomic Encyclopedia of Type Strains, Phase III (KMG-III): the genomes of soil and plant-associated and newly described type strains.</title>
        <authorList>
            <person name="Whitman W."/>
        </authorList>
    </citation>
    <scope>NUCLEOTIDE SEQUENCE [LARGE SCALE GENOMIC DNA]</scope>
    <source>
        <strain evidence="1 2">CGMCC 1.9313</strain>
    </source>
</reference>